<dbReference type="GO" id="GO:0004175">
    <property type="term" value="F:endopeptidase activity"/>
    <property type="evidence" value="ECO:0007669"/>
    <property type="project" value="TreeGrafter"/>
</dbReference>
<evidence type="ECO:0000313" key="8">
    <source>
        <dbReference type="Proteomes" id="UP000179221"/>
    </source>
</evidence>
<dbReference type="SUPFAM" id="SSF50156">
    <property type="entry name" value="PDZ domain-like"/>
    <property type="match status" value="1"/>
</dbReference>
<organism evidence="7 8">
    <name type="scientific">Candidatus Woesebacteria bacterium RIFCSPHIGHO2_01_FULL_40_22</name>
    <dbReference type="NCBI Taxonomy" id="1802499"/>
    <lineage>
        <taxon>Bacteria</taxon>
        <taxon>Candidatus Woeseibacteriota</taxon>
    </lineage>
</organism>
<evidence type="ECO:0000256" key="3">
    <source>
        <dbReference type="ARBA" id="ARBA00022801"/>
    </source>
</evidence>
<dbReference type="InterPro" id="IPR029045">
    <property type="entry name" value="ClpP/crotonase-like_dom_sf"/>
</dbReference>
<dbReference type="InterPro" id="IPR055210">
    <property type="entry name" value="CtpA/B_N"/>
</dbReference>
<reference evidence="7 8" key="1">
    <citation type="journal article" date="2016" name="Nat. Commun.">
        <title>Thousands of microbial genomes shed light on interconnected biogeochemical processes in an aquifer system.</title>
        <authorList>
            <person name="Anantharaman K."/>
            <person name="Brown C.T."/>
            <person name="Hug L.A."/>
            <person name="Sharon I."/>
            <person name="Castelle C.J."/>
            <person name="Probst A.J."/>
            <person name="Thomas B.C."/>
            <person name="Singh A."/>
            <person name="Wilkins M.J."/>
            <person name="Karaoz U."/>
            <person name="Brodie E.L."/>
            <person name="Williams K.H."/>
            <person name="Hubbard S.S."/>
            <person name="Banfield J.F."/>
        </authorList>
    </citation>
    <scope>NUCLEOTIDE SEQUENCE [LARGE SCALE GENOMIC DNA]</scope>
</reference>
<evidence type="ECO:0000256" key="2">
    <source>
        <dbReference type="ARBA" id="ARBA00022670"/>
    </source>
</evidence>
<dbReference type="Gene3D" id="3.30.750.44">
    <property type="match status" value="1"/>
</dbReference>
<dbReference type="SMART" id="SM00228">
    <property type="entry name" value="PDZ"/>
    <property type="match status" value="1"/>
</dbReference>
<dbReference type="Pfam" id="PF17820">
    <property type="entry name" value="PDZ_6"/>
    <property type="match status" value="1"/>
</dbReference>
<dbReference type="AlphaFoldDB" id="A0A1F7YJ71"/>
<dbReference type="Proteomes" id="UP000179221">
    <property type="component" value="Unassembled WGS sequence"/>
</dbReference>
<comment type="similarity">
    <text evidence="1 5">Belongs to the peptidase S41A family.</text>
</comment>
<dbReference type="Gene3D" id="2.30.42.10">
    <property type="match status" value="1"/>
</dbReference>
<dbReference type="CDD" id="cd06782">
    <property type="entry name" value="cpPDZ_CPP-like"/>
    <property type="match status" value="1"/>
</dbReference>
<proteinExistence type="inferred from homology"/>
<dbReference type="EMBL" id="MGGL01000004">
    <property type="protein sequence ID" value="OGM27317.1"/>
    <property type="molecule type" value="Genomic_DNA"/>
</dbReference>
<dbReference type="GO" id="GO:0007165">
    <property type="term" value="P:signal transduction"/>
    <property type="evidence" value="ECO:0007669"/>
    <property type="project" value="TreeGrafter"/>
</dbReference>
<accession>A0A1F7YJ71</accession>
<dbReference type="GO" id="GO:0030288">
    <property type="term" value="C:outer membrane-bounded periplasmic space"/>
    <property type="evidence" value="ECO:0007669"/>
    <property type="project" value="TreeGrafter"/>
</dbReference>
<sequence>MADKIQLPRTSLNLMRKIVLAIFAISIIFGAGYALGFKGYYSEAFSYPKVNINRDLPVDKKDLEFSFFWRIWDTISAKYYDKDKIIPAKMVYGAIKGMVAAIGDPYTVYLPPNENKIVQEDLKGSFEGVGIQLGFKSTQLAVIAPVPDSPADKGGIKAGDVIVGIKDESKKIDIKNTQGISLQEAVEIIRGPKGSSVTLFLIREEHDGVIETTLVRDILDIPSVALSYVGAGGDIAQIKVYKFAAETQAEWEKAVMDVLKKGELKGIIIDLRNNPGGYLEGAVDLGSDFLEQGEVVVIEEKGDKSRVDYKVEKMGRLRNRNVVVLINKGSASASEILAGALRDQKKIKLIGDASFGKGTIQEPEELEEGSGLHITIARWLTPNGTWVNDKGLEPDVKVSDNPDTEEDEQLEAAIKLFE</sequence>
<dbReference type="Gene3D" id="3.90.226.10">
    <property type="entry name" value="2-enoyl-CoA Hydratase, Chain A, domain 1"/>
    <property type="match status" value="1"/>
</dbReference>
<keyword evidence="3 5" id="KW-0378">Hydrolase</keyword>
<dbReference type="PANTHER" id="PTHR32060">
    <property type="entry name" value="TAIL-SPECIFIC PROTEASE"/>
    <property type="match status" value="1"/>
</dbReference>
<evidence type="ECO:0000256" key="1">
    <source>
        <dbReference type="ARBA" id="ARBA00009179"/>
    </source>
</evidence>
<evidence type="ECO:0000259" key="6">
    <source>
        <dbReference type="PROSITE" id="PS50106"/>
    </source>
</evidence>
<keyword evidence="4 5" id="KW-0720">Serine protease</keyword>
<dbReference type="Pfam" id="PF03572">
    <property type="entry name" value="Peptidase_S41"/>
    <property type="match status" value="1"/>
</dbReference>
<dbReference type="GO" id="GO:0006508">
    <property type="term" value="P:proteolysis"/>
    <property type="evidence" value="ECO:0007669"/>
    <property type="project" value="UniProtKB-KW"/>
</dbReference>
<dbReference type="InterPro" id="IPR001478">
    <property type="entry name" value="PDZ"/>
</dbReference>
<dbReference type="SUPFAM" id="SSF52096">
    <property type="entry name" value="ClpP/crotonase"/>
    <property type="match status" value="1"/>
</dbReference>
<dbReference type="SMART" id="SM00245">
    <property type="entry name" value="TSPc"/>
    <property type="match status" value="1"/>
</dbReference>
<dbReference type="InterPro" id="IPR041489">
    <property type="entry name" value="PDZ_6"/>
</dbReference>
<dbReference type="InterPro" id="IPR005151">
    <property type="entry name" value="Tail-specific_protease"/>
</dbReference>
<gene>
    <name evidence="7" type="ORF">A2628_00750</name>
</gene>
<dbReference type="GO" id="GO:0008236">
    <property type="term" value="F:serine-type peptidase activity"/>
    <property type="evidence" value="ECO:0007669"/>
    <property type="project" value="UniProtKB-KW"/>
</dbReference>
<dbReference type="CDD" id="cd07560">
    <property type="entry name" value="Peptidase_S41_CPP"/>
    <property type="match status" value="1"/>
</dbReference>
<dbReference type="NCBIfam" id="TIGR00225">
    <property type="entry name" value="prc"/>
    <property type="match status" value="1"/>
</dbReference>
<keyword evidence="2 5" id="KW-0645">Protease</keyword>
<comment type="caution">
    <text evidence="7">The sequence shown here is derived from an EMBL/GenBank/DDBJ whole genome shotgun (WGS) entry which is preliminary data.</text>
</comment>
<evidence type="ECO:0000313" key="7">
    <source>
        <dbReference type="EMBL" id="OGM27317.1"/>
    </source>
</evidence>
<protein>
    <recommendedName>
        <fullName evidence="6">PDZ domain-containing protein</fullName>
    </recommendedName>
</protein>
<evidence type="ECO:0000256" key="4">
    <source>
        <dbReference type="ARBA" id="ARBA00022825"/>
    </source>
</evidence>
<dbReference type="PANTHER" id="PTHR32060:SF30">
    <property type="entry name" value="CARBOXY-TERMINAL PROCESSING PROTEASE CTPA"/>
    <property type="match status" value="1"/>
</dbReference>
<dbReference type="InterPro" id="IPR036034">
    <property type="entry name" value="PDZ_sf"/>
</dbReference>
<dbReference type="PROSITE" id="PS50106">
    <property type="entry name" value="PDZ"/>
    <property type="match status" value="1"/>
</dbReference>
<evidence type="ECO:0000256" key="5">
    <source>
        <dbReference type="RuleBase" id="RU004404"/>
    </source>
</evidence>
<name>A0A1F7YJ71_9BACT</name>
<dbReference type="Pfam" id="PF22694">
    <property type="entry name" value="CtpB_N-like"/>
    <property type="match status" value="1"/>
</dbReference>
<feature type="domain" description="PDZ" evidence="6">
    <location>
        <begin position="119"/>
        <end position="190"/>
    </location>
</feature>
<dbReference type="InterPro" id="IPR004447">
    <property type="entry name" value="Peptidase_S41A"/>
</dbReference>